<dbReference type="HOGENOM" id="CLU_059734_0_0_9"/>
<evidence type="ECO:0000259" key="4">
    <source>
        <dbReference type="Pfam" id="PF20257"/>
    </source>
</evidence>
<comment type="caution">
    <text evidence="5">The sequence shown here is derived from an EMBL/GenBank/DDBJ whole genome shotgun (WGS) entry which is preliminary data.</text>
</comment>
<keyword evidence="6" id="KW-1185">Reference proteome</keyword>
<evidence type="ECO:0008006" key="7">
    <source>
        <dbReference type="Google" id="ProtNLM"/>
    </source>
</evidence>
<dbReference type="InterPro" id="IPR023227">
    <property type="entry name" value="SAM_OH_AdoTrfase_C_sf"/>
</dbReference>
<dbReference type="InterPro" id="IPR002747">
    <property type="entry name" value="SAM_OH_AdoTrfase"/>
</dbReference>
<dbReference type="Proteomes" id="UP000013782">
    <property type="component" value="Unassembled WGS sequence"/>
</dbReference>
<evidence type="ECO:0000259" key="3">
    <source>
        <dbReference type="Pfam" id="PF01887"/>
    </source>
</evidence>
<accession>R2TB42</accession>
<reference evidence="5 6" key="1">
    <citation type="submission" date="2013-02" db="EMBL/GenBank/DDBJ databases">
        <title>The Genome Sequence of Enterococcus pallens BAA-351.</title>
        <authorList>
            <consortium name="The Broad Institute Genome Sequencing Platform"/>
            <consortium name="The Broad Institute Genome Sequencing Center for Infectious Disease"/>
            <person name="Earl A.M."/>
            <person name="Gilmore M.S."/>
            <person name="Lebreton F."/>
            <person name="Walker B."/>
            <person name="Young S.K."/>
            <person name="Zeng Q."/>
            <person name="Gargeya S."/>
            <person name="Fitzgerald M."/>
            <person name="Haas B."/>
            <person name="Abouelleil A."/>
            <person name="Alvarado L."/>
            <person name="Arachchi H.M."/>
            <person name="Berlin A.M."/>
            <person name="Chapman S.B."/>
            <person name="Dewar J."/>
            <person name="Goldberg J."/>
            <person name="Griggs A."/>
            <person name="Gujja S."/>
            <person name="Hansen M."/>
            <person name="Howarth C."/>
            <person name="Imamovic A."/>
            <person name="Larimer J."/>
            <person name="McCowan C."/>
            <person name="Murphy C."/>
            <person name="Neiman D."/>
            <person name="Pearson M."/>
            <person name="Priest M."/>
            <person name="Roberts A."/>
            <person name="Saif S."/>
            <person name="Shea T."/>
            <person name="Sisk P."/>
            <person name="Sykes S."/>
            <person name="Wortman J."/>
            <person name="Nusbaum C."/>
            <person name="Birren B."/>
        </authorList>
    </citation>
    <scope>NUCLEOTIDE SEQUENCE [LARGE SCALE GENOMIC DNA]</scope>
    <source>
        <strain evidence="5 6">ATCC BAA-351</strain>
    </source>
</reference>
<dbReference type="AlphaFoldDB" id="R2TB42"/>
<protein>
    <recommendedName>
        <fullName evidence="7">DNA-directed RNA polymerase subunit delta</fullName>
    </recommendedName>
</protein>
<evidence type="ECO:0000313" key="5">
    <source>
        <dbReference type="EMBL" id="EOH97419.1"/>
    </source>
</evidence>
<dbReference type="STRING" id="160454.RV10_GL004371"/>
<organism evidence="5 6">
    <name type="scientific">Enterococcus pallens ATCC BAA-351</name>
    <dbReference type="NCBI Taxonomy" id="1158607"/>
    <lineage>
        <taxon>Bacteria</taxon>
        <taxon>Bacillati</taxon>
        <taxon>Bacillota</taxon>
        <taxon>Bacilli</taxon>
        <taxon>Lactobacillales</taxon>
        <taxon>Enterococcaceae</taxon>
        <taxon>Enterococcus</taxon>
    </lineage>
</organism>
<dbReference type="PANTHER" id="PTHR35092:SF1">
    <property type="entry name" value="CHLORINASE MJ1651"/>
    <property type="match status" value="1"/>
</dbReference>
<name>R2TB42_9ENTE</name>
<evidence type="ECO:0000256" key="2">
    <source>
        <dbReference type="ARBA" id="ARBA00024035"/>
    </source>
</evidence>
<proteinExistence type="inferred from homology"/>
<dbReference type="EMBL" id="AJAQ01000001">
    <property type="protein sequence ID" value="EOH97419.1"/>
    <property type="molecule type" value="Genomic_DNA"/>
</dbReference>
<evidence type="ECO:0000256" key="1">
    <source>
        <dbReference type="ARBA" id="ARBA00022691"/>
    </source>
</evidence>
<feature type="domain" description="S-adenosyl-l-methionine hydroxide adenosyltransferase C-terminal" evidence="4">
    <location>
        <begin position="179"/>
        <end position="272"/>
    </location>
</feature>
<dbReference type="PIRSF" id="PIRSF006779">
    <property type="entry name" value="UCP006779"/>
    <property type="match status" value="1"/>
</dbReference>
<dbReference type="InterPro" id="IPR023228">
    <property type="entry name" value="SAM_OH_AdoTrfase_N_sf"/>
</dbReference>
<dbReference type="InterPro" id="IPR046469">
    <property type="entry name" value="SAM_HAT_N"/>
</dbReference>
<dbReference type="RefSeq" id="WP_010755152.1">
    <property type="nucleotide sequence ID" value="NZ_ASWD01000002.1"/>
</dbReference>
<dbReference type="Gene3D" id="3.40.50.10790">
    <property type="entry name" value="S-adenosyl-l-methionine hydroxide adenosyltransferase, N-terminal"/>
    <property type="match status" value="1"/>
</dbReference>
<feature type="domain" description="S-adenosyl-l-methionine hydroxide adenosyltransferase N-terminal" evidence="3">
    <location>
        <begin position="5"/>
        <end position="154"/>
    </location>
</feature>
<gene>
    <name evidence="5" type="ORF">UAU_00087</name>
</gene>
<dbReference type="PATRIC" id="fig|1158607.3.peg.88"/>
<dbReference type="InterPro" id="IPR046470">
    <property type="entry name" value="SAM_HAT_C"/>
</dbReference>
<dbReference type="SUPFAM" id="SSF101852">
    <property type="entry name" value="Bacterial fluorinating enzyme, C-terminal domain"/>
    <property type="match status" value="1"/>
</dbReference>
<dbReference type="Pfam" id="PF01887">
    <property type="entry name" value="SAM_HAT_N"/>
    <property type="match status" value="1"/>
</dbReference>
<dbReference type="OrthoDB" id="9792195at2"/>
<dbReference type="Pfam" id="PF20257">
    <property type="entry name" value="SAM_HAT_C"/>
    <property type="match status" value="1"/>
</dbReference>
<keyword evidence="1" id="KW-0949">S-adenosyl-L-methionine</keyword>
<evidence type="ECO:0000313" key="6">
    <source>
        <dbReference type="Proteomes" id="UP000013782"/>
    </source>
</evidence>
<sequence>MGKYLVLQTDFGLGDGAVSAMYGVAHMVSPEITISDLTHDIPPYDIWVASYRLYQTVKYWPEGTVFVSVVDPGVGSARRSIVCKTKSGHYVITPDNGSLTHIKHYEGIEEVRAIDEVKSRLPHSEESHTFHGRDIYAYNGARLASGEITFEELGSVVSNDSIEKLEIVEAKHEGHILSGSIDVLDVRFGSLWTNIPLDYFKNEGIQHGDMLQVTIFHQGKKVYQNIMQFAKSFADVNVGEPLVYINSLVNIGVAVNQDSFSDLYHIGTGTDWKIELRKAPRIIFEEEEV</sequence>
<dbReference type="PANTHER" id="PTHR35092">
    <property type="entry name" value="CHLORINASE MJ1651"/>
    <property type="match status" value="1"/>
</dbReference>
<dbReference type="eggNOG" id="COG1912">
    <property type="taxonomic scope" value="Bacteria"/>
</dbReference>
<dbReference type="SUPFAM" id="SSF102522">
    <property type="entry name" value="Bacterial fluorinating enzyme, N-terminal domain"/>
    <property type="match status" value="1"/>
</dbReference>
<comment type="similarity">
    <text evidence="2">Belongs to the SAM hydrolase / SAM-dependent halogenase family.</text>
</comment>
<dbReference type="Gene3D" id="2.40.30.90">
    <property type="entry name" value="Bacterial fluorinating enzyme like"/>
    <property type="match status" value="1"/>
</dbReference>